<proteinExistence type="inferred from homology"/>
<accession>A0A178UFN3</accession>
<dbReference type="PANTHER" id="PTHR45642">
    <property type="entry name" value="GDSL ESTERASE/LIPASE EXL3"/>
    <property type="match status" value="1"/>
</dbReference>
<dbReference type="InterPro" id="IPR001087">
    <property type="entry name" value="GDSL"/>
</dbReference>
<dbReference type="Proteomes" id="UP000078284">
    <property type="component" value="Chromosome 5"/>
</dbReference>
<evidence type="ECO:0008006" key="5">
    <source>
        <dbReference type="Google" id="ProtNLM"/>
    </source>
</evidence>
<comment type="caution">
    <text evidence="3">The sequence shown here is derived from an EMBL/GenBank/DDBJ whole genome shotgun (WGS) entry which is preliminary data.</text>
</comment>
<feature type="signal peptide" evidence="2">
    <location>
        <begin position="1"/>
        <end position="28"/>
    </location>
</feature>
<evidence type="ECO:0000313" key="3">
    <source>
        <dbReference type="EMBL" id="OAO92084.1"/>
    </source>
</evidence>
<dbReference type="EMBL" id="LUHQ01000005">
    <property type="protein sequence ID" value="OAO92084.1"/>
    <property type="molecule type" value="Genomic_DNA"/>
</dbReference>
<dbReference type="PANTHER" id="PTHR45642:SF3">
    <property type="entry name" value="OS09G0540400 PROTEIN"/>
    <property type="match status" value="1"/>
</dbReference>
<name>A0A178UFN3_ARATH</name>
<evidence type="ECO:0000256" key="1">
    <source>
        <dbReference type="ARBA" id="ARBA00008668"/>
    </source>
</evidence>
<dbReference type="Gene3D" id="3.40.50.1110">
    <property type="entry name" value="SGNH hydrolase"/>
    <property type="match status" value="1"/>
</dbReference>
<gene>
    <name evidence="3" type="ordered locus">AXX17_At5g44380</name>
</gene>
<organism evidence="3 4">
    <name type="scientific">Arabidopsis thaliana</name>
    <name type="common">Mouse-ear cress</name>
    <dbReference type="NCBI Taxonomy" id="3702"/>
    <lineage>
        <taxon>Eukaryota</taxon>
        <taxon>Viridiplantae</taxon>
        <taxon>Streptophyta</taxon>
        <taxon>Embryophyta</taxon>
        <taxon>Tracheophyta</taxon>
        <taxon>Spermatophyta</taxon>
        <taxon>Magnoliopsida</taxon>
        <taxon>eudicotyledons</taxon>
        <taxon>Gunneridae</taxon>
        <taxon>Pentapetalae</taxon>
        <taxon>rosids</taxon>
        <taxon>malvids</taxon>
        <taxon>Brassicales</taxon>
        <taxon>Brassicaceae</taxon>
        <taxon>Camelineae</taxon>
        <taxon>Arabidopsis</taxon>
    </lineage>
</organism>
<evidence type="ECO:0000313" key="4">
    <source>
        <dbReference type="Proteomes" id="UP000078284"/>
    </source>
</evidence>
<dbReference type="InterPro" id="IPR050592">
    <property type="entry name" value="GDSL_lipolytic_enzyme"/>
</dbReference>
<protein>
    <recommendedName>
        <fullName evidence="5">GDSL-like Lipase/Acylhydrolase superfamily protein</fullName>
    </recommendedName>
</protein>
<comment type="similarity">
    <text evidence="1">Belongs to the 'GDSL' lipolytic enzyme family.</text>
</comment>
<dbReference type="ExpressionAtlas" id="A0A178UFN3">
    <property type="expression patterns" value="baseline and differential"/>
</dbReference>
<dbReference type="Pfam" id="PF00657">
    <property type="entry name" value="Lipase_GDSL"/>
    <property type="match status" value="1"/>
</dbReference>
<evidence type="ECO:0000256" key="2">
    <source>
        <dbReference type="SAM" id="SignalP"/>
    </source>
</evidence>
<dbReference type="AlphaFoldDB" id="A0A178UFN3"/>
<dbReference type="InterPro" id="IPR036514">
    <property type="entry name" value="SGNH_hydro_sf"/>
</dbReference>
<keyword evidence="2" id="KW-0732">Signal</keyword>
<dbReference type="GO" id="GO:0016788">
    <property type="term" value="F:hydrolase activity, acting on ester bonds"/>
    <property type="evidence" value="ECO:0007669"/>
    <property type="project" value="InterPro"/>
</dbReference>
<feature type="chain" id="PRO_5008093917" description="GDSL-like Lipase/Acylhydrolase superfamily protein" evidence="2">
    <location>
        <begin position="29"/>
        <end position="226"/>
    </location>
</feature>
<sequence>MRSHHRHSSSYVSFILFLFLFFISFSSSTSKLEPAKSEPKRKHSVSAILVFGDSTVDPGNNNYIDTVFKCNFPPYGLDFRNKTPTGRFCNGRLVTDFIASYIGVKENVPPYLDPNLGINELISGVSFASAGSGYDPLTPTITNVIDIPTQLEYFREYKRKLEGKMGKQEMEKHIEEAMFCVSAGTNDFVINYFTIPIRRKTFTIEAYQQFVISNLKQFIQVKILIS</sequence>
<reference evidence="4" key="1">
    <citation type="journal article" date="2016" name="Proc. Natl. Acad. Sci. U.S.A.">
        <title>Chromosome-level assembly of Arabidopsis thaliana Ler reveals the extent of translocation and inversion polymorphisms.</title>
        <authorList>
            <person name="Zapata L."/>
            <person name="Ding J."/>
            <person name="Willing E.M."/>
            <person name="Hartwig B."/>
            <person name="Bezdan D."/>
            <person name="Jiao W.B."/>
            <person name="Patel V."/>
            <person name="Velikkakam James G."/>
            <person name="Koornneef M."/>
            <person name="Ossowski S."/>
            <person name="Schneeberger K."/>
        </authorList>
    </citation>
    <scope>NUCLEOTIDE SEQUENCE [LARGE SCALE GENOMIC DNA]</scope>
    <source>
        <strain evidence="4">cv. Landsberg erecta</strain>
    </source>
</reference>